<feature type="transmembrane region" description="Helical" evidence="2">
    <location>
        <begin position="202"/>
        <end position="220"/>
    </location>
</feature>
<feature type="transmembrane region" description="Helical" evidence="2">
    <location>
        <begin position="377"/>
        <end position="402"/>
    </location>
</feature>
<keyword evidence="2" id="KW-1133">Transmembrane helix</keyword>
<feature type="transmembrane region" description="Helical" evidence="2">
    <location>
        <begin position="227"/>
        <end position="246"/>
    </location>
</feature>
<comment type="caution">
    <text evidence="3">The sequence shown here is derived from an EMBL/GenBank/DDBJ whole genome shotgun (WGS) entry which is preliminary data.</text>
</comment>
<feature type="transmembrane region" description="Helical" evidence="2">
    <location>
        <begin position="103"/>
        <end position="121"/>
    </location>
</feature>
<keyword evidence="2" id="KW-0472">Membrane</keyword>
<feature type="transmembrane region" description="Helical" evidence="2">
    <location>
        <begin position="177"/>
        <end position="196"/>
    </location>
</feature>
<dbReference type="AlphaFoldDB" id="A0A3M8TG70"/>
<evidence type="ECO:0000313" key="4">
    <source>
        <dbReference type="Proteomes" id="UP000278162"/>
    </source>
</evidence>
<feature type="transmembrane region" description="Helical" evidence="2">
    <location>
        <begin position="64"/>
        <end position="82"/>
    </location>
</feature>
<feature type="transmembrane region" description="Helical" evidence="2">
    <location>
        <begin position="440"/>
        <end position="459"/>
    </location>
</feature>
<sequence length="465" mass="51436">MVGSNKLRDWLSINIAPVVFLAAYFLTVVLGNLVYALPSARPYLMNIPFTSRIFNFETLFSPGYWLLLLSPFVVTPMVVWLVRRFLQSTVLRVAGFFPEFTRSSYLLLLVICYGVVIYSFWQAEAFKLFLAGSDFASSVEARFVIRERVNFFSMALLMSNLHFLSIYGMVKLVREGGLWWGGVTLLNAIVISVLLIVLNMKWPILIFYAGLVLAVFIYTPRYPFVKAAVGMMVLLLVYFLISAFVYRISPPAVETVQQPPVSEAVTDKHEATRSENASSSSAAVEVGDSSVQKGVDVLALSSVIGGRVPQMMFHAINRMAISYPYYYEIFTRRGQVCGGLLVQAQVGQKCRPSFYVYTEIFNDQFKQRGTAPAAVHITAYALGGWPLAVIGLLCGSVLLGFFASLPLHAGSLMGAMAVTGGVMGYHLSQLPGEGPLFYDHGVIWAVLMLLVYALVVKAYRAVVAK</sequence>
<feature type="transmembrane region" description="Helical" evidence="2">
    <location>
        <begin position="151"/>
        <end position="170"/>
    </location>
</feature>
<evidence type="ECO:0000256" key="2">
    <source>
        <dbReference type="SAM" id="Phobius"/>
    </source>
</evidence>
<feature type="transmembrane region" description="Helical" evidence="2">
    <location>
        <begin position="12"/>
        <end position="35"/>
    </location>
</feature>
<proteinExistence type="predicted"/>
<protein>
    <recommendedName>
        <fullName evidence="5">Oligosaccharide repeat unit polymerase</fullName>
    </recommendedName>
</protein>
<evidence type="ECO:0000256" key="1">
    <source>
        <dbReference type="SAM" id="MobiDB-lite"/>
    </source>
</evidence>
<feature type="region of interest" description="Disordered" evidence="1">
    <location>
        <begin position="259"/>
        <end position="285"/>
    </location>
</feature>
<name>A0A3M8TG70_PSEPU</name>
<feature type="compositionally biased region" description="Low complexity" evidence="1">
    <location>
        <begin position="274"/>
        <end position="285"/>
    </location>
</feature>
<accession>A0A3M8TG70</accession>
<dbReference type="EMBL" id="RJAI01000014">
    <property type="protein sequence ID" value="RNF92519.1"/>
    <property type="molecule type" value="Genomic_DNA"/>
</dbReference>
<reference evidence="3 4" key="1">
    <citation type="submission" date="2018-10" db="EMBL/GenBank/DDBJ databases">
        <title>An outbreak of IMP-63 producing strain in France.</title>
        <authorList>
            <person name="Bour M."/>
            <person name="Liapis E."/>
            <person name="Plesiat P."/>
        </authorList>
    </citation>
    <scope>NUCLEOTIDE SEQUENCE [LARGE SCALE GENOMIC DNA]</scope>
    <source>
        <strain evidence="3 4">12917</strain>
    </source>
</reference>
<dbReference type="RefSeq" id="WP_123084045.1">
    <property type="nucleotide sequence ID" value="NZ_RJAI01000014.1"/>
</dbReference>
<organism evidence="3 4">
    <name type="scientific">Pseudomonas putida</name>
    <name type="common">Arthrobacter siderocapsulatus</name>
    <dbReference type="NCBI Taxonomy" id="303"/>
    <lineage>
        <taxon>Bacteria</taxon>
        <taxon>Pseudomonadati</taxon>
        <taxon>Pseudomonadota</taxon>
        <taxon>Gammaproteobacteria</taxon>
        <taxon>Pseudomonadales</taxon>
        <taxon>Pseudomonadaceae</taxon>
        <taxon>Pseudomonas</taxon>
    </lineage>
</organism>
<keyword evidence="2" id="KW-0812">Transmembrane</keyword>
<evidence type="ECO:0008006" key="5">
    <source>
        <dbReference type="Google" id="ProtNLM"/>
    </source>
</evidence>
<evidence type="ECO:0000313" key="3">
    <source>
        <dbReference type="EMBL" id="RNF92519.1"/>
    </source>
</evidence>
<dbReference type="Proteomes" id="UP000278162">
    <property type="component" value="Unassembled WGS sequence"/>
</dbReference>
<gene>
    <name evidence="3" type="ORF">EFK07_06375</name>
</gene>